<dbReference type="Gene3D" id="1.25.40.10">
    <property type="entry name" value="Tetratricopeptide repeat domain"/>
    <property type="match status" value="1"/>
</dbReference>
<comment type="caution">
    <text evidence="4">The sequence shown here is derived from an EMBL/GenBank/DDBJ whole genome shotgun (WGS) entry which is preliminary data.</text>
</comment>
<dbReference type="InterPro" id="IPR002885">
    <property type="entry name" value="PPR_rpt"/>
</dbReference>
<dbReference type="Pfam" id="PF12854">
    <property type="entry name" value="PPR_1"/>
    <property type="match status" value="1"/>
</dbReference>
<feature type="repeat" description="PPR" evidence="3">
    <location>
        <begin position="68"/>
        <end position="102"/>
    </location>
</feature>
<protein>
    <recommendedName>
        <fullName evidence="6">Pentatricopeptide repeat-containing protein</fullName>
    </recommendedName>
</protein>
<evidence type="ECO:0000313" key="4">
    <source>
        <dbReference type="EMBL" id="MED6122638.1"/>
    </source>
</evidence>
<organism evidence="4 5">
    <name type="scientific">Stylosanthes scabra</name>
    <dbReference type="NCBI Taxonomy" id="79078"/>
    <lineage>
        <taxon>Eukaryota</taxon>
        <taxon>Viridiplantae</taxon>
        <taxon>Streptophyta</taxon>
        <taxon>Embryophyta</taxon>
        <taxon>Tracheophyta</taxon>
        <taxon>Spermatophyta</taxon>
        <taxon>Magnoliopsida</taxon>
        <taxon>eudicotyledons</taxon>
        <taxon>Gunneridae</taxon>
        <taxon>Pentapetalae</taxon>
        <taxon>rosids</taxon>
        <taxon>fabids</taxon>
        <taxon>Fabales</taxon>
        <taxon>Fabaceae</taxon>
        <taxon>Papilionoideae</taxon>
        <taxon>50 kb inversion clade</taxon>
        <taxon>dalbergioids sensu lato</taxon>
        <taxon>Dalbergieae</taxon>
        <taxon>Pterocarpus clade</taxon>
        <taxon>Stylosanthes</taxon>
    </lineage>
</organism>
<accession>A0ABU6RF35</accession>
<dbReference type="NCBIfam" id="TIGR00756">
    <property type="entry name" value="PPR"/>
    <property type="match status" value="2"/>
</dbReference>
<dbReference type="EMBL" id="JASCZI010030439">
    <property type="protein sequence ID" value="MED6122638.1"/>
    <property type="molecule type" value="Genomic_DNA"/>
</dbReference>
<dbReference type="PANTHER" id="PTHR47932">
    <property type="entry name" value="ATPASE EXPRESSION PROTEIN 3"/>
    <property type="match status" value="1"/>
</dbReference>
<feature type="repeat" description="PPR" evidence="3">
    <location>
        <begin position="33"/>
        <end position="67"/>
    </location>
</feature>
<evidence type="ECO:0008006" key="6">
    <source>
        <dbReference type="Google" id="ProtNLM"/>
    </source>
</evidence>
<keyword evidence="2" id="KW-0677">Repeat</keyword>
<dbReference type="PROSITE" id="PS51375">
    <property type="entry name" value="PPR"/>
    <property type="match status" value="3"/>
</dbReference>
<gene>
    <name evidence="4" type="ORF">PIB30_041580</name>
</gene>
<evidence type="ECO:0000256" key="1">
    <source>
        <dbReference type="ARBA" id="ARBA00007626"/>
    </source>
</evidence>
<evidence type="ECO:0000256" key="2">
    <source>
        <dbReference type="ARBA" id="ARBA00022737"/>
    </source>
</evidence>
<feature type="repeat" description="PPR" evidence="3">
    <location>
        <begin position="1"/>
        <end position="32"/>
    </location>
</feature>
<comment type="similarity">
    <text evidence="1">Belongs to the PPR family. P subfamily.</text>
</comment>
<name>A0ABU6RF35_9FABA</name>
<evidence type="ECO:0000313" key="5">
    <source>
        <dbReference type="Proteomes" id="UP001341840"/>
    </source>
</evidence>
<dbReference type="PANTHER" id="PTHR47932:SF63">
    <property type="entry name" value="OS08G0290000 PROTEIN"/>
    <property type="match status" value="1"/>
</dbReference>
<reference evidence="4 5" key="1">
    <citation type="journal article" date="2023" name="Plants (Basel)">
        <title>Bridging the Gap: Combining Genomics and Transcriptomics Approaches to Understand Stylosanthes scabra, an Orphan Legume from the Brazilian Caatinga.</title>
        <authorList>
            <person name="Ferreira-Neto J.R.C."/>
            <person name="da Silva M.D."/>
            <person name="Binneck E."/>
            <person name="de Melo N.F."/>
            <person name="da Silva R.H."/>
            <person name="de Melo A.L.T.M."/>
            <person name="Pandolfi V."/>
            <person name="Bustamante F.O."/>
            <person name="Brasileiro-Vidal A.C."/>
            <person name="Benko-Iseppon A.M."/>
        </authorList>
    </citation>
    <scope>NUCLEOTIDE SEQUENCE [LARGE SCALE GENOMIC DNA]</scope>
    <source>
        <tissue evidence="4">Leaves</tissue>
    </source>
</reference>
<sequence length="135" mass="15117">MCNILLNGLCKCGRLKTAREFFEHILVNNYCLDVVTYNIMISGLAKEGLIDEAAALFSKMKGNGCLPDAVNYETIIRALLARNKNEEAVNLLHEMISEGLLTNNTEKDSTFMTPREIGQILEWETCSSNQTKNVN</sequence>
<dbReference type="InterPro" id="IPR011990">
    <property type="entry name" value="TPR-like_helical_dom_sf"/>
</dbReference>
<dbReference type="Proteomes" id="UP001341840">
    <property type="component" value="Unassembled WGS sequence"/>
</dbReference>
<dbReference type="Pfam" id="PF13041">
    <property type="entry name" value="PPR_2"/>
    <property type="match status" value="1"/>
</dbReference>
<evidence type="ECO:0000256" key="3">
    <source>
        <dbReference type="PROSITE-ProRule" id="PRU00708"/>
    </source>
</evidence>
<proteinExistence type="inferred from homology"/>
<keyword evidence="5" id="KW-1185">Reference proteome</keyword>